<organism evidence="3 4">
    <name type="scientific">Pieris macdunnoughi</name>
    <dbReference type="NCBI Taxonomy" id="345717"/>
    <lineage>
        <taxon>Eukaryota</taxon>
        <taxon>Metazoa</taxon>
        <taxon>Ecdysozoa</taxon>
        <taxon>Arthropoda</taxon>
        <taxon>Hexapoda</taxon>
        <taxon>Insecta</taxon>
        <taxon>Pterygota</taxon>
        <taxon>Neoptera</taxon>
        <taxon>Endopterygota</taxon>
        <taxon>Lepidoptera</taxon>
        <taxon>Glossata</taxon>
        <taxon>Ditrysia</taxon>
        <taxon>Papilionoidea</taxon>
        <taxon>Pieridae</taxon>
        <taxon>Pierinae</taxon>
        <taxon>Pieris</taxon>
    </lineage>
</organism>
<dbReference type="SMART" id="SM00409">
    <property type="entry name" value="IG"/>
    <property type="match status" value="2"/>
</dbReference>
<keyword evidence="1" id="KW-1133">Transmembrane helix</keyword>
<dbReference type="InterPro" id="IPR013783">
    <property type="entry name" value="Ig-like_fold"/>
</dbReference>
<evidence type="ECO:0000259" key="2">
    <source>
        <dbReference type="SMART" id="SM00409"/>
    </source>
</evidence>
<dbReference type="OrthoDB" id="7445595at2759"/>
<keyword evidence="1" id="KW-0812">Transmembrane</keyword>
<accession>A0A821UVE0</accession>
<dbReference type="InterPro" id="IPR003599">
    <property type="entry name" value="Ig_sub"/>
</dbReference>
<keyword evidence="1" id="KW-0472">Membrane</keyword>
<dbReference type="EMBL" id="CAJOBZ010000033">
    <property type="protein sequence ID" value="CAF4895579.1"/>
    <property type="molecule type" value="Genomic_DNA"/>
</dbReference>
<gene>
    <name evidence="3" type="ORF">PMACD_LOCUS10850</name>
</gene>
<feature type="domain" description="Immunoglobulin" evidence="2">
    <location>
        <begin position="120"/>
        <end position="222"/>
    </location>
</feature>
<evidence type="ECO:0000256" key="1">
    <source>
        <dbReference type="SAM" id="Phobius"/>
    </source>
</evidence>
<dbReference type="AlphaFoldDB" id="A0A821UVE0"/>
<comment type="caution">
    <text evidence="3">The sequence shown here is derived from an EMBL/GenBank/DDBJ whole genome shotgun (WGS) entry which is preliminary data.</text>
</comment>
<keyword evidence="4" id="KW-1185">Reference proteome</keyword>
<dbReference type="SUPFAM" id="SSF48726">
    <property type="entry name" value="Immunoglobulin"/>
    <property type="match status" value="1"/>
</dbReference>
<feature type="domain" description="Immunoglobulin" evidence="2">
    <location>
        <begin position="31"/>
        <end position="113"/>
    </location>
</feature>
<proteinExistence type="predicted"/>
<dbReference type="Gene3D" id="2.60.40.10">
    <property type="entry name" value="Immunoglobulins"/>
    <property type="match status" value="1"/>
</dbReference>
<dbReference type="Proteomes" id="UP000663880">
    <property type="component" value="Unassembled WGS sequence"/>
</dbReference>
<evidence type="ECO:0000313" key="4">
    <source>
        <dbReference type="Proteomes" id="UP000663880"/>
    </source>
</evidence>
<dbReference type="InterPro" id="IPR036179">
    <property type="entry name" value="Ig-like_dom_sf"/>
</dbReference>
<protein>
    <recommendedName>
        <fullName evidence="2">Immunoglobulin domain-containing protein</fullName>
    </recommendedName>
</protein>
<evidence type="ECO:0000313" key="3">
    <source>
        <dbReference type="EMBL" id="CAF4895579.1"/>
    </source>
</evidence>
<reference evidence="3" key="1">
    <citation type="submission" date="2021-02" db="EMBL/GenBank/DDBJ databases">
        <authorList>
            <person name="Steward A R."/>
        </authorList>
    </citation>
    <scope>NUCLEOTIDE SEQUENCE</scope>
</reference>
<sequence>MKNIYTDFRLYAINAYIILITQLRTFDVDGEETILAFENEKIHIGCKSDYPMTYCGFVDPYGKRYSFTDLAVRDGQCVHVIKAKKADSGEWKCHIGSKSVRLETIKKIRVRVVSQLAAVQPNITAHLGKPMTLTCATTGGFIPLSYCRFEPPNGRSFSIDESVTDSNPILNRYFYPNNRSLDRGDCCVTIRKVKPEDQGLWMCGAGLEDGKEHFDTITLDIEGINTMSTASTTAVTIGGILVAVALGFILYGLWKRKGLLGVQNQPEDIEMRTPQARRQVPELVVISPSTATPAESPLMSSTRSE</sequence>
<feature type="transmembrane region" description="Helical" evidence="1">
    <location>
        <begin position="234"/>
        <end position="254"/>
    </location>
</feature>
<name>A0A821UVE0_9NEOP</name>